<reference evidence="5 6" key="1">
    <citation type="journal article" date="2013" name="PLoS Genet.">
        <title>Comparative genome structure, secondary metabolite, and effector coding capacity across Cochliobolus pathogens.</title>
        <authorList>
            <person name="Condon B.J."/>
            <person name="Leng Y."/>
            <person name="Wu D."/>
            <person name="Bushley K.E."/>
            <person name="Ohm R.A."/>
            <person name="Otillar R."/>
            <person name="Martin J."/>
            <person name="Schackwitz W."/>
            <person name="Grimwood J."/>
            <person name="MohdZainudin N."/>
            <person name="Xue C."/>
            <person name="Wang R."/>
            <person name="Manning V.A."/>
            <person name="Dhillon B."/>
            <person name="Tu Z.J."/>
            <person name="Steffenson B.J."/>
            <person name="Salamov A."/>
            <person name="Sun H."/>
            <person name="Lowry S."/>
            <person name="LaButti K."/>
            <person name="Han J."/>
            <person name="Copeland A."/>
            <person name="Lindquist E."/>
            <person name="Barry K."/>
            <person name="Schmutz J."/>
            <person name="Baker S.E."/>
            <person name="Ciuffetti L.M."/>
            <person name="Grigoriev I.V."/>
            <person name="Zhong S."/>
            <person name="Turgeon B.G."/>
        </authorList>
    </citation>
    <scope>NUCLEOTIDE SEQUENCE [LARGE SCALE GENOMIC DNA]</scope>
    <source>
        <strain evidence="5 6">ATCC 44560</strain>
    </source>
</reference>
<dbReference type="Proteomes" id="UP000054032">
    <property type="component" value="Unassembled WGS sequence"/>
</dbReference>
<dbReference type="GeneID" id="19123756"/>
<dbReference type="AlphaFoldDB" id="W6Z363"/>
<dbReference type="eggNOG" id="KOG0519">
    <property type="taxonomic scope" value="Eukaryota"/>
</dbReference>
<dbReference type="CDD" id="cd17546">
    <property type="entry name" value="REC_hyHK_CKI1_RcsC-like"/>
    <property type="match status" value="1"/>
</dbReference>
<keyword evidence="6" id="KW-1185">Reference proteome</keyword>
<dbReference type="EMBL" id="KI964073">
    <property type="protein sequence ID" value="EUC42099.1"/>
    <property type="molecule type" value="Genomic_DNA"/>
</dbReference>
<dbReference type="InterPro" id="IPR001789">
    <property type="entry name" value="Sig_transdc_resp-reg_receiver"/>
</dbReference>
<evidence type="ECO:0000313" key="6">
    <source>
        <dbReference type="Proteomes" id="UP000054032"/>
    </source>
</evidence>
<dbReference type="OrthoDB" id="60033at2759"/>
<accession>W6Z363</accession>
<evidence type="ECO:0000256" key="3">
    <source>
        <dbReference type="PROSITE-ProRule" id="PRU00169"/>
    </source>
</evidence>
<dbReference type="PROSITE" id="PS50110">
    <property type="entry name" value="RESPONSE_REGULATORY"/>
    <property type="match status" value="1"/>
</dbReference>
<gene>
    <name evidence="5" type="ORF">COCMIDRAFT_39808</name>
</gene>
<evidence type="ECO:0000313" key="5">
    <source>
        <dbReference type="EMBL" id="EUC42099.1"/>
    </source>
</evidence>
<dbReference type="GO" id="GO:0000160">
    <property type="term" value="P:phosphorelay signal transduction system"/>
    <property type="evidence" value="ECO:0007669"/>
    <property type="project" value="UniProtKB-KW"/>
</dbReference>
<dbReference type="Pfam" id="PF00072">
    <property type="entry name" value="Response_reg"/>
    <property type="match status" value="1"/>
</dbReference>
<dbReference type="InterPro" id="IPR011006">
    <property type="entry name" value="CheY-like_superfamily"/>
</dbReference>
<dbReference type="KEGG" id="bor:COCMIDRAFT_39808"/>
<dbReference type="STRING" id="930090.W6Z363"/>
<feature type="domain" description="Response regulatory" evidence="4">
    <location>
        <begin position="212"/>
        <end position="332"/>
    </location>
</feature>
<keyword evidence="2" id="KW-0902">Two-component regulatory system</keyword>
<evidence type="ECO:0000256" key="1">
    <source>
        <dbReference type="ARBA" id="ARBA00022553"/>
    </source>
</evidence>
<name>W6Z363_COCMI</name>
<feature type="modified residue" description="4-aspartylphosphate" evidence="3">
    <location>
        <position position="267"/>
    </location>
</feature>
<proteinExistence type="predicted"/>
<evidence type="ECO:0000256" key="2">
    <source>
        <dbReference type="ARBA" id="ARBA00023012"/>
    </source>
</evidence>
<organism evidence="5 6">
    <name type="scientific">Bipolaris oryzae ATCC 44560</name>
    <dbReference type="NCBI Taxonomy" id="930090"/>
    <lineage>
        <taxon>Eukaryota</taxon>
        <taxon>Fungi</taxon>
        <taxon>Dikarya</taxon>
        <taxon>Ascomycota</taxon>
        <taxon>Pezizomycotina</taxon>
        <taxon>Dothideomycetes</taxon>
        <taxon>Pleosporomycetidae</taxon>
        <taxon>Pleosporales</taxon>
        <taxon>Pleosporineae</taxon>
        <taxon>Pleosporaceae</taxon>
        <taxon>Bipolaris</taxon>
    </lineage>
</organism>
<dbReference type="HOGENOM" id="CLU_823835_0_0_1"/>
<evidence type="ECO:0000259" key="4">
    <source>
        <dbReference type="PROSITE" id="PS50110"/>
    </source>
</evidence>
<dbReference type="SMART" id="SM00448">
    <property type="entry name" value="REC"/>
    <property type="match status" value="1"/>
</dbReference>
<keyword evidence="1 3" id="KW-0597">Phosphoprotein</keyword>
<dbReference type="SUPFAM" id="SSF52172">
    <property type="entry name" value="CheY-like"/>
    <property type="match status" value="1"/>
</dbReference>
<protein>
    <recommendedName>
        <fullName evidence="4">Response regulatory domain-containing protein</fullName>
    </recommendedName>
</protein>
<sequence>MLPQQVRLCLQALHISINEFSTFVASRGLDDDVVAAITEEGGSRLQDTLAQLRQLCELAEECMWPLKIHRIFLLNELPVANVLHEMRSPMQTAGSCNTVTLHEPLDMSQPIQEGRNPYQASPFESRSVDLERDKSFENLPVSILTRDLLRRGVHPIQLPRDPSLPPIGPIYLSDIPAGKPNPDLITAPPNSNTPRSASLNCVEPLDQFAHCKILIAEDNLINQRVMLKILGKLGMHNNVVVPDGQAAVDSVRELMGIYHPFDFIFMDESMPVLSGHEATRQIREMGFQGPICAMMVNTRLANKQRTWDSGATTIIQKPFMVSSVRNVLEQYLTPLIEEPIVDESPLPRRKPDIKSKL</sequence>
<dbReference type="PANTHER" id="PTHR45339:SF1">
    <property type="entry name" value="HYBRID SIGNAL TRANSDUCTION HISTIDINE KINASE J"/>
    <property type="match status" value="1"/>
</dbReference>
<dbReference type="PANTHER" id="PTHR45339">
    <property type="entry name" value="HYBRID SIGNAL TRANSDUCTION HISTIDINE KINASE J"/>
    <property type="match status" value="1"/>
</dbReference>
<dbReference type="RefSeq" id="XP_007691382.1">
    <property type="nucleotide sequence ID" value="XM_007693192.1"/>
</dbReference>
<dbReference type="Gene3D" id="3.40.50.2300">
    <property type="match status" value="1"/>
</dbReference>